<gene>
    <name evidence="1" type="ORF">LEP1GSC161_1357</name>
</gene>
<dbReference type="AlphaFoldDB" id="M6WDA9"/>
<proteinExistence type="predicted"/>
<dbReference type="PROSITE" id="PS51257">
    <property type="entry name" value="PROKAR_LIPOPROTEIN"/>
    <property type="match status" value="1"/>
</dbReference>
<dbReference type="EMBL" id="AKWE02000016">
    <property type="protein sequence ID" value="EMO59763.1"/>
    <property type="molecule type" value="Genomic_DNA"/>
</dbReference>
<accession>M6WDA9</accession>
<evidence type="ECO:0000313" key="1">
    <source>
        <dbReference type="EMBL" id="EMO59763.1"/>
    </source>
</evidence>
<organism evidence="1 2">
    <name type="scientific">Leptospira santarosai str. CBC1416</name>
    <dbReference type="NCBI Taxonomy" id="1193059"/>
    <lineage>
        <taxon>Bacteria</taxon>
        <taxon>Pseudomonadati</taxon>
        <taxon>Spirochaetota</taxon>
        <taxon>Spirochaetia</taxon>
        <taxon>Leptospirales</taxon>
        <taxon>Leptospiraceae</taxon>
        <taxon>Leptospira</taxon>
    </lineage>
</organism>
<protein>
    <recommendedName>
        <fullName evidence="3">Lipoprotein</fullName>
    </recommendedName>
</protein>
<name>M6WDA9_9LEPT</name>
<dbReference type="Proteomes" id="UP000012149">
    <property type="component" value="Unassembled WGS sequence"/>
</dbReference>
<comment type="caution">
    <text evidence="1">The sequence shown here is derived from an EMBL/GenBank/DDBJ whole genome shotgun (WGS) entry which is preliminary data.</text>
</comment>
<evidence type="ECO:0008006" key="3">
    <source>
        <dbReference type="Google" id="ProtNLM"/>
    </source>
</evidence>
<sequence length="105" mass="12383">MTRILLFILPISILLLSCVSRLRRPELVGTIVDYDKNPIEGCTVGETSTDRNGKFVLPERRYYEFFFIWKLRHFMYLRELKKKGFIEKKFIILIHTEGAEVSNGI</sequence>
<evidence type="ECO:0000313" key="2">
    <source>
        <dbReference type="Proteomes" id="UP000012149"/>
    </source>
</evidence>
<reference evidence="1 2" key="1">
    <citation type="submission" date="2013-01" db="EMBL/GenBank/DDBJ databases">
        <authorList>
            <person name="Harkins D.M."/>
            <person name="Durkin A.S."/>
            <person name="Brinkac L.M."/>
            <person name="Haft D.H."/>
            <person name="Selengut J.D."/>
            <person name="Sanka R."/>
            <person name="DePew J."/>
            <person name="Purushe J."/>
            <person name="Matthias M.A."/>
            <person name="Vinetz J.M."/>
            <person name="Sutton G.G."/>
            <person name="Nierman W.C."/>
            <person name="Fouts D.E."/>
        </authorList>
    </citation>
    <scope>NUCLEOTIDE SEQUENCE [LARGE SCALE GENOMIC DNA]</scope>
    <source>
        <strain evidence="1 2">CBC1416</strain>
    </source>
</reference>